<evidence type="ECO:0000313" key="2">
    <source>
        <dbReference type="EMBL" id="CEG33064.1"/>
    </source>
</evidence>
<dbReference type="InterPro" id="IPR001466">
    <property type="entry name" value="Beta-lactam-related"/>
</dbReference>
<protein>
    <submittedName>
        <fullName evidence="2">Penicillin-binding protein</fullName>
    </submittedName>
</protein>
<dbReference type="PANTHER" id="PTHR46825:SF9">
    <property type="entry name" value="BETA-LACTAMASE-RELATED DOMAIN-CONTAINING PROTEIN"/>
    <property type="match status" value="1"/>
</dbReference>
<evidence type="ECO:0000313" key="3">
    <source>
        <dbReference type="Proteomes" id="UP000182110"/>
    </source>
</evidence>
<dbReference type="InterPro" id="IPR012338">
    <property type="entry name" value="Beta-lactam/transpept-like"/>
</dbReference>
<organism evidence="2 3">
    <name type="scientific">Peribacillus simplex</name>
    <dbReference type="NCBI Taxonomy" id="1478"/>
    <lineage>
        <taxon>Bacteria</taxon>
        <taxon>Bacillati</taxon>
        <taxon>Bacillota</taxon>
        <taxon>Bacilli</taxon>
        <taxon>Bacillales</taxon>
        <taxon>Bacillaceae</taxon>
        <taxon>Peribacillus</taxon>
    </lineage>
</organism>
<gene>
    <name evidence="2" type="ORF">BN1180_03236</name>
</gene>
<accession>A0AAN2PIJ6</accession>
<dbReference type="PANTHER" id="PTHR46825">
    <property type="entry name" value="D-ALANYL-D-ALANINE-CARBOXYPEPTIDASE/ENDOPEPTIDASE AMPH"/>
    <property type="match status" value="1"/>
</dbReference>
<dbReference type="InterPro" id="IPR050491">
    <property type="entry name" value="AmpC-like"/>
</dbReference>
<dbReference type="Gene3D" id="3.40.710.10">
    <property type="entry name" value="DD-peptidase/beta-lactamase superfamily"/>
    <property type="match status" value="1"/>
</dbReference>
<reference evidence="2 3" key="1">
    <citation type="journal article" date="2014" name="Genome Announc.">
        <title>Genome Sequence of Bacillus simplex Strain P558, Isolated from a Human Fecal Sample.</title>
        <authorList>
            <person name="Croce O."/>
            <person name="Hugon P."/>
            <person name="Lagier J.C."/>
            <person name="Bibi F."/>
            <person name="Robert C."/>
            <person name="Azhar E.I."/>
            <person name="Raoult D."/>
            <person name="Fournier P.E."/>
        </authorList>
    </citation>
    <scope>NUCLEOTIDE SEQUENCE [LARGE SCALE GENOMIC DNA]</scope>
    <source>
        <strain evidence="2 3">P558</strain>
    </source>
</reference>
<evidence type="ECO:0000259" key="1">
    <source>
        <dbReference type="Pfam" id="PF00144"/>
    </source>
</evidence>
<dbReference type="RefSeq" id="WP_048687790.1">
    <property type="nucleotide sequence ID" value="NZ_CCXW01000001.1"/>
</dbReference>
<dbReference type="Pfam" id="PF00144">
    <property type="entry name" value="Beta-lactamase"/>
    <property type="match status" value="1"/>
</dbReference>
<dbReference type="AlphaFoldDB" id="A0AAN2PIJ6"/>
<name>A0AAN2PIJ6_9BACI</name>
<dbReference type="SUPFAM" id="SSF56601">
    <property type="entry name" value="beta-lactamase/transpeptidase-like"/>
    <property type="match status" value="1"/>
</dbReference>
<proteinExistence type="predicted"/>
<feature type="domain" description="Beta-lactamase-related" evidence="1">
    <location>
        <begin position="8"/>
        <end position="326"/>
    </location>
</feature>
<sequence>MNLKNININERMEYYNVSGLSIAVIENGQISKSECYGLLETGTNKNVKSSSVFNACSISKFLTSILVMKLTEQGILDLDEEVNIRLSSWKVPDNELTKNNKVTLRNLLSHQSGIIDSEGSFTELNSIKIPSMVELLEGRTSYCRLPIEVQYEPGSDFQYSDAGFCIIQQLIEDVTGKPFKEVIDELIFQPLRMNNSTLEMTISEEEREDFSCGHNKNGGLVDGKYPIYPYPAASGLLTTPSNLAILVIELINSLKGESKIGLSSSKAKEMIKSQGCKEWTGLGLFLDGSDQEIEISSLGWGVGYQCMMVAYPYLETGMVIMTNTDLGIHQLKGIIGDIYNALTF</sequence>
<keyword evidence="3" id="KW-1185">Reference proteome</keyword>
<dbReference type="EMBL" id="CCXW01000001">
    <property type="protein sequence ID" value="CEG33064.1"/>
    <property type="molecule type" value="Genomic_DNA"/>
</dbReference>
<comment type="caution">
    <text evidence="2">The sequence shown here is derived from an EMBL/GenBank/DDBJ whole genome shotgun (WGS) entry which is preliminary data.</text>
</comment>
<dbReference type="Proteomes" id="UP000182110">
    <property type="component" value="Unassembled WGS sequence"/>
</dbReference>